<dbReference type="AlphaFoldDB" id="A0A1F6X0I0"/>
<evidence type="ECO:0000313" key="1">
    <source>
        <dbReference type="EMBL" id="OGI87544.1"/>
    </source>
</evidence>
<protein>
    <submittedName>
        <fullName evidence="1">Uncharacterized protein</fullName>
    </submittedName>
</protein>
<name>A0A1F6X0I0_9BACT</name>
<organism evidence="1 2">
    <name type="scientific">Candidatus Nomurabacteria bacterium RIFCSPLOWO2_01_FULL_36_16</name>
    <dbReference type="NCBI Taxonomy" id="1801767"/>
    <lineage>
        <taxon>Bacteria</taxon>
        <taxon>Candidatus Nomuraibacteriota</taxon>
    </lineage>
</organism>
<dbReference type="Proteomes" id="UP000177001">
    <property type="component" value="Unassembled WGS sequence"/>
</dbReference>
<accession>A0A1F6X0I0</accession>
<dbReference type="EMBL" id="MFUR01000001">
    <property type="protein sequence ID" value="OGI87544.1"/>
    <property type="molecule type" value="Genomic_DNA"/>
</dbReference>
<sequence length="96" mass="11595">MSKEIIQGICKEIDNIVLENKRDYSYLRELIMKVIVDDKNYPKRFVDMIDDIHEDDSFTAETEEEAKEYNSHSPEQFIIFLKQSKEKNIEFWRSEN</sequence>
<gene>
    <name evidence="1" type="ORF">A3A91_01360</name>
</gene>
<reference evidence="1 2" key="1">
    <citation type="journal article" date="2016" name="Nat. Commun.">
        <title>Thousands of microbial genomes shed light on interconnected biogeochemical processes in an aquifer system.</title>
        <authorList>
            <person name="Anantharaman K."/>
            <person name="Brown C.T."/>
            <person name="Hug L.A."/>
            <person name="Sharon I."/>
            <person name="Castelle C.J."/>
            <person name="Probst A.J."/>
            <person name="Thomas B.C."/>
            <person name="Singh A."/>
            <person name="Wilkins M.J."/>
            <person name="Karaoz U."/>
            <person name="Brodie E.L."/>
            <person name="Williams K.H."/>
            <person name="Hubbard S.S."/>
            <person name="Banfield J.F."/>
        </authorList>
    </citation>
    <scope>NUCLEOTIDE SEQUENCE [LARGE SCALE GENOMIC DNA]</scope>
</reference>
<proteinExistence type="predicted"/>
<comment type="caution">
    <text evidence="1">The sequence shown here is derived from an EMBL/GenBank/DDBJ whole genome shotgun (WGS) entry which is preliminary data.</text>
</comment>
<evidence type="ECO:0000313" key="2">
    <source>
        <dbReference type="Proteomes" id="UP000177001"/>
    </source>
</evidence>